<dbReference type="InterPro" id="IPR002686">
    <property type="entry name" value="Transposase_17"/>
</dbReference>
<dbReference type="GO" id="GO:0003677">
    <property type="term" value="F:DNA binding"/>
    <property type="evidence" value="ECO:0007669"/>
    <property type="project" value="InterPro"/>
</dbReference>
<name>A0A9X1YQ05_9BURK</name>
<dbReference type="EMBL" id="JAJLJH010000011">
    <property type="protein sequence ID" value="MCK9688978.1"/>
    <property type="molecule type" value="Genomic_DNA"/>
</dbReference>
<evidence type="ECO:0000259" key="1">
    <source>
        <dbReference type="SMART" id="SM01321"/>
    </source>
</evidence>
<dbReference type="PANTHER" id="PTHR34322:SF2">
    <property type="entry name" value="TRANSPOSASE IS200-LIKE DOMAIN-CONTAINING PROTEIN"/>
    <property type="match status" value="1"/>
</dbReference>
<accession>A0A9X1YQ05</accession>
<dbReference type="SUPFAM" id="SSF143422">
    <property type="entry name" value="Transposase IS200-like"/>
    <property type="match status" value="1"/>
</dbReference>
<dbReference type="Pfam" id="PF01797">
    <property type="entry name" value="Y1_Tnp"/>
    <property type="match status" value="1"/>
</dbReference>
<protein>
    <submittedName>
        <fullName evidence="2">Transposase</fullName>
    </submittedName>
</protein>
<proteinExistence type="predicted"/>
<keyword evidence="3" id="KW-1185">Reference proteome</keyword>
<gene>
    <name evidence="2" type="ORF">LPC04_24965</name>
</gene>
<dbReference type="PANTHER" id="PTHR34322">
    <property type="entry name" value="TRANSPOSASE, Y1_TNP DOMAIN-CONTAINING"/>
    <property type="match status" value="1"/>
</dbReference>
<dbReference type="InterPro" id="IPR036515">
    <property type="entry name" value="Transposase_17_sf"/>
</dbReference>
<dbReference type="SMART" id="SM01321">
    <property type="entry name" value="Y1_Tnp"/>
    <property type="match status" value="1"/>
</dbReference>
<sequence>MARLTRLSLPGLPHHLMQIGNNRQPIFVDDEDRQAWCAHLREASLVARVDIHAYVLMSNHVHLLATPRDSADGLSTMMQSLGRRYVAAFNRRHGRSGTLWEGRFRAALVDPDDSLLPCMRYIDSHAQRSGLVADASDYAWSSCAHHLGRRRDPLIVDHARYWALGNTPFEREGAFRNFLDEGVSQREAQAISQATRRGWPIAGVEGQRRLATQLGREIVPRPRGRPRRVGDPAP</sequence>
<comment type="caution">
    <text evidence="2">The sequence shown here is derived from an EMBL/GenBank/DDBJ whole genome shotgun (WGS) entry which is preliminary data.</text>
</comment>
<dbReference type="GO" id="GO:0006313">
    <property type="term" value="P:DNA transposition"/>
    <property type="evidence" value="ECO:0007669"/>
    <property type="project" value="InterPro"/>
</dbReference>
<dbReference type="RefSeq" id="WP_275685026.1">
    <property type="nucleotide sequence ID" value="NZ_JAJLJH010000011.1"/>
</dbReference>
<dbReference type="Gene3D" id="3.30.70.1290">
    <property type="entry name" value="Transposase IS200-like"/>
    <property type="match status" value="1"/>
</dbReference>
<organism evidence="2 3">
    <name type="scientific">Scleromatobacter humisilvae</name>
    <dbReference type="NCBI Taxonomy" id="2897159"/>
    <lineage>
        <taxon>Bacteria</taxon>
        <taxon>Pseudomonadati</taxon>
        <taxon>Pseudomonadota</taxon>
        <taxon>Betaproteobacteria</taxon>
        <taxon>Burkholderiales</taxon>
        <taxon>Sphaerotilaceae</taxon>
        <taxon>Scleromatobacter</taxon>
    </lineage>
</organism>
<dbReference type="GO" id="GO:0004803">
    <property type="term" value="F:transposase activity"/>
    <property type="evidence" value="ECO:0007669"/>
    <property type="project" value="InterPro"/>
</dbReference>
<dbReference type="AlphaFoldDB" id="A0A9X1YQ05"/>
<evidence type="ECO:0000313" key="3">
    <source>
        <dbReference type="Proteomes" id="UP001139353"/>
    </source>
</evidence>
<dbReference type="Proteomes" id="UP001139353">
    <property type="component" value="Unassembled WGS sequence"/>
</dbReference>
<reference evidence="2" key="1">
    <citation type="submission" date="2021-11" db="EMBL/GenBank/DDBJ databases">
        <title>BS-T2-15 a new species belonging to the Comamonadaceae family isolated from the soil of a French oak forest.</title>
        <authorList>
            <person name="Mieszkin S."/>
            <person name="Alain K."/>
        </authorList>
    </citation>
    <scope>NUCLEOTIDE SEQUENCE</scope>
    <source>
        <strain evidence="2">BS-T2-15</strain>
    </source>
</reference>
<feature type="domain" description="Transposase IS200-like" evidence="1">
    <location>
        <begin position="9"/>
        <end position="125"/>
    </location>
</feature>
<evidence type="ECO:0000313" key="2">
    <source>
        <dbReference type="EMBL" id="MCK9688978.1"/>
    </source>
</evidence>